<evidence type="ECO:0000313" key="4">
    <source>
        <dbReference type="EMBL" id="ERJ58713.1"/>
    </source>
</evidence>
<name>U2J7T3_9SPHI</name>
<dbReference type="InterPro" id="IPR011006">
    <property type="entry name" value="CheY-like_superfamily"/>
</dbReference>
<dbReference type="Gene3D" id="3.40.50.2300">
    <property type="match status" value="1"/>
</dbReference>
<evidence type="ECO:0000259" key="2">
    <source>
        <dbReference type="PROSITE" id="PS50110"/>
    </source>
</evidence>
<feature type="modified residue" description="4-aspartylphosphate" evidence="1">
    <location>
        <position position="54"/>
    </location>
</feature>
<dbReference type="PATRIC" id="fig|1346330.5.peg.2040"/>
<keyword evidence="5" id="KW-1185">Reference proteome</keyword>
<dbReference type="PANTHER" id="PTHR37299:SF1">
    <property type="entry name" value="STAGE 0 SPORULATION PROTEIN A HOMOLOG"/>
    <property type="match status" value="1"/>
</dbReference>
<dbReference type="InterPro" id="IPR046947">
    <property type="entry name" value="LytR-like"/>
</dbReference>
<dbReference type="Proteomes" id="UP000016584">
    <property type="component" value="Unassembled WGS sequence"/>
</dbReference>
<dbReference type="Pfam" id="PF04397">
    <property type="entry name" value="LytTR"/>
    <property type="match status" value="1"/>
</dbReference>
<dbReference type="SMART" id="SM00850">
    <property type="entry name" value="LytTR"/>
    <property type="match status" value="1"/>
</dbReference>
<reference evidence="4 5" key="1">
    <citation type="journal article" date="2013" name="Genome Announc.">
        <title>The Draft Genome Sequence of Sphingomonas paucimobilis Strain HER1398 (Proteobacteria), Host to the Giant PAU Phage, Indicates That It Is a Member of the Genus Sphingobacterium (Bacteroidetes).</title>
        <authorList>
            <person name="White R.A.III."/>
            <person name="Suttle C.A."/>
        </authorList>
    </citation>
    <scope>NUCLEOTIDE SEQUENCE [LARGE SCALE GENOMIC DNA]</scope>
    <source>
        <strain evidence="4 5">HER1398</strain>
    </source>
</reference>
<comment type="caution">
    <text evidence="4">The sequence shown here is derived from an EMBL/GenBank/DDBJ whole genome shotgun (WGS) entry which is preliminary data.</text>
</comment>
<dbReference type="EMBL" id="ATDL01000015">
    <property type="protein sequence ID" value="ERJ58713.1"/>
    <property type="molecule type" value="Genomic_DNA"/>
</dbReference>
<organism evidence="4 5">
    <name type="scientific">Sphingobacterium paucimobilis HER1398</name>
    <dbReference type="NCBI Taxonomy" id="1346330"/>
    <lineage>
        <taxon>Bacteria</taxon>
        <taxon>Pseudomonadati</taxon>
        <taxon>Bacteroidota</taxon>
        <taxon>Sphingobacteriia</taxon>
        <taxon>Sphingobacteriales</taxon>
        <taxon>Sphingobacteriaceae</taxon>
        <taxon>Sphingobacterium</taxon>
    </lineage>
</organism>
<dbReference type="PROSITE" id="PS50930">
    <property type="entry name" value="HTH_LYTTR"/>
    <property type="match status" value="1"/>
</dbReference>
<dbReference type="SMART" id="SM00448">
    <property type="entry name" value="REC"/>
    <property type="match status" value="1"/>
</dbReference>
<feature type="domain" description="HTH LytTR-type" evidence="3">
    <location>
        <begin position="144"/>
        <end position="247"/>
    </location>
</feature>
<dbReference type="InterPro" id="IPR001789">
    <property type="entry name" value="Sig_transdc_resp-reg_receiver"/>
</dbReference>
<dbReference type="InterPro" id="IPR007492">
    <property type="entry name" value="LytTR_DNA-bd_dom"/>
</dbReference>
<protein>
    <submittedName>
        <fullName evidence="4">Chemotaxis protein CheY</fullName>
    </submittedName>
</protein>
<proteinExistence type="predicted"/>
<dbReference type="PANTHER" id="PTHR37299">
    <property type="entry name" value="TRANSCRIPTIONAL REGULATOR-RELATED"/>
    <property type="match status" value="1"/>
</dbReference>
<evidence type="ECO:0000259" key="3">
    <source>
        <dbReference type="PROSITE" id="PS50930"/>
    </source>
</evidence>
<dbReference type="Gene3D" id="2.40.50.1020">
    <property type="entry name" value="LytTr DNA-binding domain"/>
    <property type="match status" value="1"/>
</dbReference>
<dbReference type="Pfam" id="PF00072">
    <property type="entry name" value="Response_reg"/>
    <property type="match status" value="1"/>
</dbReference>
<keyword evidence="1" id="KW-0597">Phosphoprotein</keyword>
<dbReference type="PROSITE" id="PS50110">
    <property type="entry name" value="RESPONSE_REGULATORY"/>
    <property type="match status" value="1"/>
</dbReference>
<dbReference type="STRING" id="1346330.M472_08025"/>
<accession>U2J7T3</accession>
<gene>
    <name evidence="4" type="ORF">M472_08025</name>
</gene>
<dbReference type="eggNOG" id="COG3279">
    <property type="taxonomic scope" value="Bacteria"/>
</dbReference>
<dbReference type="GO" id="GO:0000156">
    <property type="term" value="F:phosphorelay response regulator activity"/>
    <property type="evidence" value="ECO:0007669"/>
    <property type="project" value="InterPro"/>
</dbReference>
<dbReference type="AlphaFoldDB" id="U2J7T3"/>
<sequence length="253" mass="28838">MKAILIDDEISNLENLRTLLEKHCPQLTIIATVQTVHDAVDAIVKYSPNLVFLDIQMGEQTGFDVLRLLPQRNFEVVFVTAYDHYGIQAVKFAALDYLLKPIDIEELTIAVNKAEQKVRAQTQTSQLDFLMQQLRKPDATMSKIALQMQGEIRYVALSEIVRCEADNTYTHFFLSNNENLLVSKSLKEYADLLRPNGFLRTHQSHLVNPKYVKSWLKEDGGTLLLFSGTKIPISKPNRETVKQALQQYNQSAI</sequence>
<evidence type="ECO:0000256" key="1">
    <source>
        <dbReference type="PROSITE-ProRule" id="PRU00169"/>
    </source>
</evidence>
<evidence type="ECO:0000313" key="5">
    <source>
        <dbReference type="Proteomes" id="UP000016584"/>
    </source>
</evidence>
<dbReference type="OrthoDB" id="9787344at2"/>
<dbReference type="SUPFAM" id="SSF52172">
    <property type="entry name" value="CheY-like"/>
    <property type="match status" value="1"/>
</dbReference>
<dbReference type="GO" id="GO:0003677">
    <property type="term" value="F:DNA binding"/>
    <property type="evidence" value="ECO:0007669"/>
    <property type="project" value="InterPro"/>
</dbReference>
<feature type="domain" description="Response regulatory" evidence="2">
    <location>
        <begin position="2"/>
        <end position="115"/>
    </location>
</feature>